<name>A0A1L7NMJ8_PSEPU</name>
<feature type="region of interest" description="Disordered" evidence="1">
    <location>
        <begin position="83"/>
        <end position="107"/>
    </location>
</feature>
<dbReference type="AlphaFoldDB" id="A0A1L7NMJ8"/>
<geneLocation type="plasmid" evidence="3">
    <name>pkf715a dna</name>
</geneLocation>
<dbReference type="EMBL" id="AP015030">
    <property type="protein sequence ID" value="BAW26643.1"/>
    <property type="molecule type" value="Genomic_DNA"/>
</dbReference>
<keyword evidence="2" id="KW-0614">Plasmid</keyword>
<reference evidence="2 3" key="1">
    <citation type="submission" date="2015-11" db="EMBL/GenBank/DDBJ databases">
        <title>Complete genome sequencing of a biphenyl-degrading bacterium, Pseudomonas putida KF715 (=NBRC110667).</title>
        <authorList>
            <person name="Suenaga H."/>
            <person name="Fujihara N."/>
            <person name="Watanabe T."/>
            <person name="Hirose J."/>
            <person name="Kimura N."/>
            <person name="Yamazoe A."/>
            <person name="Hosoyama A."/>
            <person name="Shimodaira J."/>
            <person name="Furukawa K."/>
        </authorList>
    </citation>
    <scope>NUCLEOTIDE SEQUENCE [LARGE SCALE GENOMIC DNA]</scope>
    <source>
        <strain evidence="2 3">KF715</strain>
        <plasmid evidence="3">Plasmid pkf715a dna</plasmid>
    </source>
</reference>
<accession>A0A1L7NMJ8</accession>
<feature type="compositionally biased region" description="Low complexity" evidence="1">
    <location>
        <begin position="83"/>
        <end position="92"/>
    </location>
</feature>
<evidence type="ECO:0000256" key="1">
    <source>
        <dbReference type="SAM" id="MobiDB-lite"/>
    </source>
</evidence>
<dbReference type="Proteomes" id="UP000218731">
    <property type="component" value="Plasmid pKF715A"/>
</dbReference>
<sequence>MIRQPVISQDEPVTLARCPACQGVGLYCIQRFLKPADRKELERLLRLGYEAESKPLRSVGDVDDCNCSPATIARFKAKAAAQTKAPATPRARTLPVLSLKARRAPQE</sequence>
<evidence type="ECO:0000313" key="2">
    <source>
        <dbReference type="EMBL" id="BAW26643.1"/>
    </source>
</evidence>
<protein>
    <submittedName>
        <fullName evidence="2">Uncharacterized protein</fullName>
    </submittedName>
</protein>
<evidence type="ECO:0000313" key="3">
    <source>
        <dbReference type="Proteomes" id="UP000218731"/>
    </source>
</evidence>
<organism evidence="2 3">
    <name type="scientific">Pseudomonas putida</name>
    <name type="common">Arthrobacter siderocapsulatus</name>
    <dbReference type="NCBI Taxonomy" id="303"/>
    <lineage>
        <taxon>Bacteria</taxon>
        <taxon>Pseudomonadati</taxon>
        <taxon>Pseudomonadota</taxon>
        <taxon>Gammaproteobacteria</taxon>
        <taxon>Pseudomonadales</taxon>
        <taxon>Pseudomonadaceae</taxon>
        <taxon>Pseudomonas</taxon>
    </lineage>
</organism>
<proteinExistence type="predicted"/>
<gene>
    <name evidence="2" type="ORF">KF715C_pA1380</name>
</gene>